<dbReference type="GO" id="GO:0016020">
    <property type="term" value="C:membrane"/>
    <property type="evidence" value="ECO:0007669"/>
    <property type="project" value="UniProtKB-SubCell"/>
</dbReference>
<dbReference type="CDD" id="cd00637">
    <property type="entry name" value="7tm_classA_rhodopsin-like"/>
    <property type="match status" value="1"/>
</dbReference>
<dbReference type="InterPro" id="IPR047130">
    <property type="entry name" value="7TM_GPCR_Srsx_nematod"/>
</dbReference>
<evidence type="ECO:0000256" key="4">
    <source>
        <dbReference type="ARBA" id="ARBA00023136"/>
    </source>
</evidence>
<reference evidence="8 9" key="2">
    <citation type="journal article" date="2019" name="G3 (Bethesda)">
        <title>Hybrid Assembly of the Genome of the Entomopathogenic Nematode Steinernema carpocapsae Identifies the X-Chromosome.</title>
        <authorList>
            <person name="Serra L."/>
            <person name="Macchietto M."/>
            <person name="Macias-Munoz A."/>
            <person name="McGill C.J."/>
            <person name="Rodriguez I.M."/>
            <person name="Rodriguez B."/>
            <person name="Murad R."/>
            <person name="Mortazavi A."/>
        </authorList>
    </citation>
    <scope>NUCLEOTIDE SEQUENCE [LARGE SCALE GENOMIC DNA]</scope>
    <source>
        <strain evidence="8 9">ALL</strain>
    </source>
</reference>
<evidence type="ECO:0000313" key="8">
    <source>
        <dbReference type="EMBL" id="TKR67140.1"/>
    </source>
</evidence>
<dbReference type="PANTHER" id="PTHR23360">
    <property type="entry name" value="G-PROTEIN COUPLED RECEPTORS FAMILY 1 PROFILE DOMAIN-CONTAINING PROTEIN-RELATED"/>
    <property type="match status" value="1"/>
</dbReference>
<evidence type="ECO:0000256" key="1">
    <source>
        <dbReference type="ARBA" id="ARBA00004370"/>
    </source>
</evidence>
<dbReference type="InterPro" id="IPR017452">
    <property type="entry name" value="GPCR_Rhodpsn_7TM"/>
</dbReference>
<comment type="subcellular location">
    <subcellularLocation>
        <location evidence="1">Membrane</location>
    </subcellularLocation>
</comment>
<feature type="transmembrane region" description="Helical" evidence="6">
    <location>
        <begin position="251"/>
        <end position="270"/>
    </location>
</feature>
<feature type="domain" description="G-protein coupled receptors family 1 profile" evidence="7">
    <location>
        <begin position="21"/>
        <end position="268"/>
    </location>
</feature>
<evidence type="ECO:0000259" key="7">
    <source>
        <dbReference type="PROSITE" id="PS50262"/>
    </source>
</evidence>
<evidence type="ECO:0000256" key="6">
    <source>
        <dbReference type="SAM" id="Phobius"/>
    </source>
</evidence>
<dbReference type="AlphaFoldDB" id="A0A4U5MDC1"/>
<dbReference type="InterPro" id="IPR019424">
    <property type="entry name" value="7TM_GPCR_Srsx"/>
</dbReference>
<evidence type="ECO:0000256" key="2">
    <source>
        <dbReference type="ARBA" id="ARBA00022692"/>
    </source>
</evidence>
<dbReference type="PANTHER" id="PTHR23360:SF37">
    <property type="entry name" value="G-PROTEIN COUPLED RECEPTORS FAMILY 1 PROFILE DOMAIN-CONTAINING PROTEIN"/>
    <property type="match status" value="1"/>
</dbReference>
<feature type="transmembrane region" description="Helical" evidence="6">
    <location>
        <begin position="39"/>
        <end position="62"/>
    </location>
</feature>
<dbReference type="OrthoDB" id="5873055at2759"/>
<feature type="transmembrane region" description="Helical" evidence="6">
    <location>
        <begin position="166"/>
        <end position="187"/>
    </location>
</feature>
<accession>A0A4U5MDC1</accession>
<dbReference type="PROSITE" id="PS50262">
    <property type="entry name" value="G_PROTEIN_RECEP_F1_2"/>
    <property type="match status" value="1"/>
</dbReference>
<comment type="caution">
    <text evidence="8">The sequence shown here is derived from an EMBL/GenBank/DDBJ whole genome shotgun (WGS) entry which is preliminary data.</text>
</comment>
<keyword evidence="4 6" id="KW-0472">Membrane</keyword>
<feature type="transmembrane region" description="Helical" evidence="6">
    <location>
        <begin position="215"/>
        <end position="239"/>
    </location>
</feature>
<keyword evidence="3 6" id="KW-1133">Transmembrane helix</keyword>
<keyword evidence="2 6" id="KW-0812">Transmembrane</keyword>
<dbReference type="SMART" id="SM01381">
    <property type="entry name" value="7TM_GPCR_Srsx"/>
    <property type="match status" value="1"/>
</dbReference>
<evidence type="ECO:0000313" key="9">
    <source>
        <dbReference type="Proteomes" id="UP000298663"/>
    </source>
</evidence>
<feature type="transmembrane region" description="Helical" evidence="6">
    <location>
        <begin position="118"/>
        <end position="141"/>
    </location>
</feature>
<protein>
    <recommendedName>
        <fullName evidence="7">G-protein coupled receptors family 1 profile domain-containing protein</fullName>
    </recommendedName>
</protein>
<dbReference type="SUPFAM" id="SSF81321">
    <property type="entry name" value="Family A G protein-coupled receptor-like"/>
    <property type="match status" value="1"/>
</dbReference>
<feature type="region of interest" description="Disordered" evidence="5">
    <location>
        <begin position="307"/>
        <end position="327"/>
    </location>
</feature>
<gene>
    <name evidence="8" type="ORF">L596_023339</name>
</gene>
<keyword evidence="9" id="KW-1185">Reference proteome</keyword>
<evidence type="ECO:0000256" key="5">
    <source>
        <dbReference type="SAM" id="MobiDB-lite"/>
    </source>
</evidence>
<dbReference type="GO" id="GO:0004930">
    <property type="term" value="F:G protein-coupled receptor activity"/>
    <property type="evidence" value="ECO:0007669"/>
    <property type="project" value="InterPro"/>
</dbReference>
<dbReference type="Gene3D" id="1.20.1070.10">
    <property type="entry name" value="Rhodopsin 7-helix transmembrane proteins"/>
    <property type="match status" value="1"/>
</dbReference>
<dbReference type="EMBL" id="AZBU02000008">
    <property type="protein sequence ID" value="TKR67140.1"/>
    <property type="molecule type" value="Genomic_DNA"/>
</dbReference>
<feature type="transmembrane region" description="Helical" evidence="6">
    <location>
        <begin position="82"/>
        <end position="106"/>
    </location>
</feature>
<feature type="transmembrane region" description="Helical" evidence="6">
    <location>
        <begin position="6"/>
        <end position="27"/>
    </location>
</feature>
<reference evidence="8 9" key="1">
    <citation type="journal article" date="2015" name="Genome Biol.">
        <title>Comparative genomics of Steinernema reveals deeply conserved gene regulatory networks.</title>
        <authorList>
            <person name="Dillman A.R."/>
            <person name="Macchietto M."/>
            <person name="Porter C.F."/>
            <person name="Rogers A."/>
            <person name="Williams B."/>
            <person name="Antoshechkin I."/>
            <person name="Lee M.M."/>
            <person name="Goodwin Z."/>
            <person name="Lu X."/>
            <person name="Lewis E.E."/>
            <person name="Goodrich-Blair H."/>
            <person name="Stock S.P."/>
            <person name="Adams B.J."/>
            <person name="Sternberg P.W."/>
            <person name="Mortazavi A."/>
        </authorList>
    </citation>
    <scope>NUCLEOTIDE SEQUENCE [LARGE SCALE GENOMIC DNA]</scope>
    <source>
        <strain evidence="8 9">ALL</strain>
    </source>
</reference>
<dbReference type="Proteomes" id="UP000298663">
    <property type="component" value="Unassembled WGS sequence"/>
</dbReference>
<organism evidence="8 9">
    <name type="scientific">Steinernema carpocapsae</name>
    <name type="common">Entomopathogenic nematode</name>
    <dbReference type="NCBI Taxonomy" id="34508"/>
    <lineage>
        <taxon>Eukaryota</taxon>
        <taxon>Metazoa</taxon>
        <taxon>Ecdysozoa</taxon>
        <taxon>Nematoda</taxon>
        <taxon>Chromadorea</taxon>
        <taxon>Rhabditida</taxon>
        <taxon>Tylenchina</taxon>
        <taxon>Panagrolaimomorpha</taxon>
        <taxon>Strongyloidoidea</taxon>
        <taxon>Steinernematidae</taxon>
        <taxon>Steinernema</taxon>
    </lineage>
</organism>
<name>A0A4U5MDC1_STECR</name>
<dbReference type="InterPro" id="IPR000276">
    <property type="entry name" value="GPCR_Rhodpsn"/>
</dbReference>
<evidence type="ECO:0000256" key="3">
    <source>
        <dbReference type="ARBA" id="ARBA00022989"/>
    </source>
</evidence>
<dbReference type="PRINTS" id="PR00237">
    <property type="entry name" value="GPCRRHODOPSN"/>
</dbReference>
<proteinExistence type="predicted"/>
<dbReference type="STRING" id="34508.A0A4U5MDC1"/>
<sequence>MDMKMFIVVFVLVVGAFGLWGNVNILVATIRKKDFQSKCGILIAILACGDTLCIGFVWHNALRSIIPDATYRTACFWTMSPYLFALNFQSCFMFMIACDRLLAIYIPIKYRVMSTRLYILYCAVPGILFGSATVIFSALMLEEGEIRICNPSFVLPDIVNVVNNRFGLVMSTLTLCMYVGSIVMLHVKRKQMRKRSERGLEYSHLMQQQKVMRTITLVVVVFLCSWFYAHLSVFVALSFDISNGFLDFAKQTVTIPAIVCYTTNYYIYLWRSRDYRKAFLEHIMFLRACGKISKINVFRISAHQSTSESYCGPTIPQTGSNNTARTK</sequence>
<dbReference type="Pfam" id="PF10320">
    <property type="entry name" value="7TM_GPCR_Srsx"/>
    <property type="match status" value="1"/>
</dbReference>